<dbReference type="Proteomes" id="UP000825002">
    <property type="component" value="Unassembled WGS sequence"/>
</dbReference>
<comment type="caution">
    <text evidence="8">The sequence shown here is derived from an EMBL/GenBank/DDBJ whole genome shotgun (WGS) entry which is preliminary data.</text>
</comment>
<evidence type="ECO:0000256" key="3">
    <source>
        <dbReference type="ARBA" id="ARBA00010088"/>
    </source>
</evidence>
<feature type="domain" description="Epoxide hydrolase N-terminal" evidence="7">
    <location>
        <begin position="63"/>
        <end position="177"/>
    </location>
</feature>
<gene>
    <name evidence="8" type="primary">EPHX1</name>
    <name evidence="8" type="ORF">GZH46_01754</name>
</gene>
<reference evidence="8 9" key="1">
    <citation type="submission" date="2020-10" db="EMBL/GenBank/DDBJ databases">
        <authorList>
            <person name="Klimov P.B."/>
            <person name="Dyachkov S.M."/>
            <person name="Chetverikov P.E."/>
        </authorList>
    </citation>
    <scope>NUCLEOTIDE SEQUENCE [LARGE SCALE GENOMIC DNA]</scope>
    <source>
        <strain evidence="8">BMOC 18-1129-001#AD2665</strain>
        <tissue evidence="8">Entire mites</tissue>
    </source>
</reference>
<dbReference type="GO" id="GO:0016787">
    <property type="term" value="F:hydrolase activity"/>
    <property type="evidence" value="ECO:0007669"/>
    <property type="project" value="UniProtKB-KW"/>
</dbReference>
<dbReference type="InterPro" id="IPR029058">
    <property type="entry name" value="AB_hydrolase_fold"/>
</dbReference>
<dbReference type="PANTHER" id="PTHR21661:SF16">
    <property type="entry name" value="EPOXIDE HYDROLASE"/>
    <property type="match status" value="1"/>
</dbReference>
<comment type="subcellular location">
    <subcellularLocation>
        <location evidence="2">Microsome membrane</location>
        <topology evidence="2">Single-pass membrane protein</topology>
    </subcellularLocation>
</comment>
<dbReference type="EMBL" id="JAIFTH010000367">
    <property type="protein sequence ID" value="KAG9509716.1"/>
    <property type="molecule type" value="Genomic_DNA"/>
</dbReference>
<dbReference type="InterPro" id="IPR016292">
    <property type="entry name" value="Epoxide_hydrolase"/>
</dbReference>
<dbReference type="InterPro" id="IPR000639">
    <property type="entry name" value="Epox_hydrolase-like"/>
</dbReference>
<dbReference type="EC" id="3.3.2.9" evidence="4"/>
<dbReference type="Gene3D" id="3.40.50.1820">
    <property type="entry name" value="alpha/beta hydrolase"/>
    <property type="match status" value="1"/>
</dbReference>
<dbReference type="PIRSF" id="PIRSF001112">
    <property type="entry name" value="Epoxide_hydrolase"/>
    <property type="match status" value="1"/>
</dbReference>
<name>A0ABQ7S8I2_9ACAR</name>
<sequence length="486" mass="55411">MVYIFVYILASALIALIVHRFLKSNSWLEPTVPDEFYIDGYFGAGDSRPDDASVATLENHQSLVTDECLKDLKRRLVMARLSEHKITNNNNNNSNSNIDLQWLGRPHHLQHTIDYWISEFDWRKQEKKLLTNADHYRVTLEGLQVHFIKIISANYERAHKSVGVLLCNGWPSCFVEYNNLLTLLRQDDGHDGDKLAYEAIVPSIPGFGYSEAPRRAGFNAIACARLFNKLMLCLGYRQYYVLGSDWGSLIGGYIASAWPERVLGFHTTTPCPWPPATLASVRYWARLLVAKLRPSLLLDNPSVEVKCLPSPRELIERLWNHSGQYHLQATQPQLVAPALNDSPAGLAAYILQEFGVDNRTSKAQLDALLSICMIYWTQENVDAAMHFHKECHSHLLPGSGSYQSLTVGEHVPCGVSTLEGDLLRQPISFLRAKYRRIVYVNHLEHRGRHLALENPTLFYEEMKRFIHTCENLDQNNNDNDQQQQSL</sequence>
<evidence type="ECO:0000313" key="8">
    <source>
        <dbReference type="EMBL" id="KAG9509716.1"/>
    </source>
</evidence>
<comment type="catalytic activity">
    <reaction evidence="1">
        <text>1-(4-methoxyphenyl)-N-methyl-N-[(3-methyloxetan-3-yl)methyl]methanamine + H2O = 2-{[(4-methoxybenzyl)(methyl)amino]methyl}-2-methylpropane-1,3-diol</text>
        <dbReference type="Rhea" id="RHEA:55764"/>
        <dbReference type="ChEBI" id="CHEBI:15377"/>
        <dbReference type="ChEBI" id="CHEBI:139161"/>
        <dbReference type="ChEBI" id="CHEBI:139164"/>
        <dbReference type="EC" id="3.3.2.9"/>
    </reaction>
</comment>
<accession>A0ABQ7S8I2</accession>
<evidence type="ECO:0000313" key="9">
    <source>
        <dbReference type="Proteomes" id="UP000825002"/>
    </source>
</evidence>
<evidence type="ECO:0000256" key="1">
    <source>
        <dbReference type="ARBA" id="ARBA00000221"/>
    </source>
</evidence>
<evidence type="ECO:0000259" key="7">
    <source>
        <dbReference type="Pfam" id="PF06441"/>
    </source>
</evidence>
<dbReference type="InterPro" id="IPR010497">
    <property type="entry name" value="Epoxide_hydro_N"/>
</dbReference>
<evidence type="ECO:0000256" key="5">
    <source>
        <dbReference type="ARBA" id="ARBA00022797"/>
    </source>
</evidence>
<proteinExistence type="inferred from homology"/>
<organism evidence="8 9">
    <name type="scientific">Fragariocoptes setiger</name>
    <dbReference type="NCBI Taxonomy" id="1670756"/>
    <lineage>
        <taxon>Eukaryota</taxon>
        <taxon>Metazoa</taxon>
        <taxon>Ecdysozoa</taxon>
        <taxon>Arthropoda</taxon>
        <taxon>Chelicerata</taxon>
        <taxon>Arachnida</taxon>
        <taxon>Acari</taxon>
        <taxon>Acariformes</taxon>
        <taxon>Trombidiformes</taxon>
        <taxon>Prostigmata</taxon>
        <taxon>Eupodina</taxon>
        <taxon>Eriophyoidea</taxon>
        <taxon>Phytoptidae</taxon>
        <taxon>Fragariocoptes</taxon>
    </lineage>
</organism>
<keyword evidence="6 8" id="KW-0378">Hydrolase</keyword>
<protein>
    <recommendedName>
        <fullName evidence="4">microsomal epoxide hydrolase</fullName>
        <ecNumber evidence="4">3.3.2.9</ecNumber>
    </recommendedName>
</protein>
<dbReference type="SUPFAM" id="SSF53474">
    <property type="entry name" value="alpha/beta-Hydrolases"/>
    <property type="match status" value="1"/>
</dbReference>
<keyword evidence="5" id="KW-0058">Aromatic hydrocarbons catabolism</keyword>
<evidence type="ECO:0000256" key="6">
    <source>
        <dbReference type="ARBA" id="ARBA00022801"/>
    </source>
</evidence>
<evidence type="ECO:0000256" key="2">
    <source>
        <dbReference type="ARBA" id="ARBA00004111"/>
    </source>
</evidence>
<dbReference type="Pfam" id="PF06441">
    <property type="entry name" value="EHN"/>
    <property type="match status" value="1"/>
</dbReference>
<comment type="similarity">
    <text evidence="3">Belongs to the peptidase S33 family.</text>
</comment>
<keyword evidence="9" id="KW-1185">Reference proteome</keyword>
<evidence type="ECO:0000256" key="4">
    <source>
        <dbReference type="ARBA" id="ARBA00012091"/>
    </source>
</evidence>
<dbReference type="PRINTS" id="PR00412">
    <property type="entry name" value="EPOXHYDRLASE"/>
</dbReference>
<dbReference type="PANTHER" id="PTHR21661">
    <property type="entry name" value="EPOXIDE HYDROLASE 1-RELATED"/>
    <property type="match status" value="1"/>
</dbReference>